<proteinExistence type="predicted"/>
<organism evidence="1">
    <name type="scientific">marine sediment metagenome</name>
    <dbReference type="NCBI Taxonomy" id="412755"/>
    <lineage>
        <taxon>unclassified sequences</taxon>
        <taxon>metagenomes</taxon>
        <taxon>ecological metagenomes</taxon>
    </lineage>
</organism>
<sequence>DALTGHRDAFETIFGIEAEDQVLTNASYNALLSSILGRPGYDQTEFIAALDEAAALHDALDYNALRDVFAGRHVISVDMQNSANPVYIATLFGIVGEPGYSLVAFIDGLNNVGYLWYGTGELKTKIYPTGVVFGYYKSGNLKSELYPNTLYQEFEDFDFYGGNRGRVTKEKNFDGFTLFMLNYYTGTDSVLMIGIYDENSRFLEFRWFYADGTMQKVETADGHIKEFDTSGNLVKEITPE</sequence>
<dbReference type="Pfam" id="PF07661">
    <property type="entry name" value="MORN_2"/>
    <property type="match status" value="1"/>
</dbReference>
<feature type="non-terminal residue" evidence="1">
    <location>
        <position position="240"/>
    </location>
</feature>
<name>X0YK05_9ZZZZ</name>
<accession>X0YK05</accession>
<evidence type="ECO:0000313" key="1">
    <source>
        <dbReference type="EMBL" id="GAG37091.1"/>
    </source>
</evidence>
<dbReference type="EMBL" id="BARS01049821">
    <property type="protein sequence ID" value="GAG37091.1"/>
    <property type="molecule type" value="Genomic_DNA"/>
</dbReference>
<gene>
    <name evidence="1" type="ORF">S01H1_74460</name>
</gene>
<protein>
    <submittedName>
        <fullName evidence="1">Uncharacterized protein</fullName>
    </submittedName>
</protein>
<reference evidence="1" key="1">
    <citation type="journal article" date="2014" name="Front. Microbiol.">
        <title>High frequency of phylogenetically diverse reductive dehalogenase-homologous genes in deep subseafloor sedimentary metagenomes.</title>
        <authorList>
            <person name="Kawai M."/>
            <person name="Futagami T."/>
            <person name="Toyoda A."/>
            <person name="Takaki Y."/>
            <person name="Nishi S."/>
            <person name="Hori S."/>
            <person name="Arai W."/>
            <person name="Tsubouchi T."/>
            <person name="Morono Y."/>
            <person name="Uchiyama I."/>
            <person name="Ito T."/>
            <person name="Fujiyama A."/>
            <person name="Inagaki F."/>
            <person name="Takami H."/>
        </authorList>
    </citation>
    <scope>NUCLEOTIDE SEQUENCE</scope>
    <source>
        <strain evidence="1">Expedition CK06-06</strain>
    </source>
</reference>
<dbReference type="InterPro" id="IPR011652">
    <property type="entry name" value="MORN_2"/>
</dbReference>
<comment type="caution">
    <text evidence="1">The sequence shown here is derived from an EMBL/GenBank/DDBJ whole genome shotgun (WGS) entry which is preliminary data.</text>
</comment>
<dbReference type="AlphaFoldDB" id="X0YK05"/>
<feature type="non-terminal residue" evidence="1">
    <location>
        <position position="1"/>
    </location>
</feature>